<keyword evidence="1" id="KW-1133">Transmembrane helix</keyword>
<reference evidence="2 3" key="1">
    <citation type="journal article" date="2016" name="Nat. Commun.">
        <title>Thousands of microbial genomes shed light on interconnected biogeochemical processes in an aquifer system.</title>
        <authorList>
            <person name="Anantharaman K."/>
            <person name="Brown C.T."/>
            <person name="Hug L.A."/>
            <person name="Sharon I."/>
            <person name="Castelle C.J."/>
            <person name="Probst A.J."/>
            <person name="Thomas B.C."/>
            <person name="Singh A."/>
            <person name="Wilkins M.J."/>
            <person name="Karaoz U."/>
            <person name="Brodie E.L."/>
            <person name="Williams K.H."/>
            <person name="Hubbard S.S."/>
            <person name="Banfield J.F."/>
        </authorList>
    </citation>
    <scope>NUCLEOTIDE SEQUENCE [LARGE SCALE GENOMIC DNA]</scope>
</reference>
<dbReference type="EMBL" id="MHCR01000026">
    <property type="protein sequence ID" value="OGY25006.1"/>
    <property type="molecule type" value="Genomic_DNA"/>
</dbReference>
<feature type="transmembrane region" description="Helical" evidence="1">
    <location>
        <begin position="65"/>
        <end position="82"/>
    </location>
</feature>
<accession>A0A1G1WBD5</accession>
<feature type="transmembrane region" description="Helical" evidence="1">
    <location>
        <begin position="21"/>
        <end position="45"/>
    </location>
</feature>
<comment type="caution">
    <text evidence="2">The sequence shown here is derived from an EMBL/GenBank/DDBJ whole genome shotgun (WGS) entry which is preliminary data.</text>
</comment>
<keyword evidence="1" id="KW-0472">Membrane</keyword>
<evidence type="ECO:0000313" key="3">
    <source>
        <dbReference type="Proteomes" id="UP000178162"/>
    </source>
</evidence>
<gene>
    <name evidence="2" type="ORF">A2134_01320</name>
</gene>
<proteinExistence type="predicted"/>
<name>A0A1G1WBD5_9BACT</name>
<protein>
    <submittedName>
        <fullName evidence="2">Uncharacterized protein</fullName>
    </submittedName>
</protein>
<evidence type="ECO:0000256" key="1">
    <source>
        <dbReference type="SAM" id="Phobius"/>
    </source>
</evidence>
<sequence length="97" mass="10426">MPNFVIPNISGFNTLGRLIGNLLAIGYFIAGVFFLFNLLVGGIQYVNSGGDPKSLESARGRITNAFLGLVIVVAAFAVTLIVERVFGIRIVSNYIFS</sequence>
<dbReference type="Proteomes" id="UP000178162">
    <property type="component" value="Unassembled WGS sequence"/>
</dbReference>
<dbReference type="Pfam" id="PF18895">
    <property type="entry name" value="T4SS_pilin"/>
    <property type="match status" value="1"/>
</dbReference>
<evidence type="ECO:0000313" key="2">
    <source>
        <dbReference type="EMBL" id="OGY25006.1"/>
    </source>
</evidence>
<dbReference type="STRING" id="1802595.A2134_01320"/>
<dbReference type="InterPro" id="IPR043993">
    <property type="entry name" value="T4SS_pilin"/>
</dbReference>
<dbReference type="AlphaFoldDB" id="A0A1G1WBD5"/>
<organism evidence="2 3">
    <name type="scientific">Candidatus Woykebacteria bacterium RBG_16_39_9b</name>
    <dbReference type="NCBI Taxonomy" id="1802595"/>
    <lineage>
        <taxon>Bacteria</taxon>
        <taxon>Candidatus Woykeibacteriota</taxon>
    </lineage>
</organism>
<keyword evidence="1" id="KW-0812">Transmembrane</keyword>